<dbReference type="SUPFAM" id="SSF56112">
    <property type="entry name" value="Protein kinase-like (PK-like)"/>
    <property type="match status" value="1"/>
</dbReference>
<evidence type="ECO:0000313" key="7">
    <source>
        <dbReference type="Proteomes" id="UP000247702"/>
    </source>
</evidence>
<feature type="region of interest" description="Disordered" evidence="3">
    <location>
        <begin position="435"/>
        <end position="454"/>
    </location>
</feature>
<evidence type="ECO:0000256" key="3">
    <source>
        <dbReference type="SAM" id="MobiDB-lite"/>
    </source>
</evidence>
<gene>
    <name evidence="6" type="ORF">RCL2_001402500</name>
    <name evidence="5" type="ORF">RclHR1_04570013</name>
</gene>
<evidence type="ECO:0000256" key="2">
    <source>
        <dbReference type="ARBA" id="ARBA00022840"/>
    </source>
</evidence>
<dbReference type="AlphaFoldDB" id="A0A2Z6RIB2"/>
<organism evidence="5 7">
    <name type="scientific">Rhizophagus clarus</name>
    <dbReference type="NCBI Taxonomy" id="94130"/>
    <lineage>
        <taxon>Eukaryota</taxon>
        <taxon>Fungi</taxon>
        <taxon>Fungi incertae sedis</taxon>
        <taxon>Mucoromycota</taxon>
        <taxon>Glomeromycotina</taxon>
        <taxon>Glomeromycetes</taxon>
        <taxon>Glomerales</taxon>
        <taxon>Glomeraceae</taxon>
        <taxon>Rhizophagus</taxon>
    </lineage>
</organism>
<keyword evidence="6" id="KW-0808">Transferase</keyword>
<dbReference type="PANTHER" id="PTHR44329">
    <property type="entry name" value="SERINE/THREONINE-PROTEIN KINASE TNNI3K-RELATED"/>
    <property type="match status" value="1"/>
</dbReference>
<comment type="caution">
    <text evidence="5">The sequence shown here is derived from an EMBL/GenBank/DDBJ whole genome shotgun (WGS) entry which is preliminary data.</text>
</comment>
<dbReference type="GO" id="GO:0005524">
    <property type="term" value="F:ATP binding"/>
    <property type="evidence" value="ECO:0007669"/>
    <property type="project" value="UniProtKB-KW"/>
</dbReference>
<dbReference type="PANTHER" id="PTHR44329:SF298">
    <property type="entry name" value="MIXED LINEAGE KINASE DOMAIN-LIKE PROTEIN"/>
    <property type="match status" value="1"/>
</dbReference>
<dbReference type="Pfam" id="PF07714">
    <property type="entry name" value="PK_Tyr_Ser-Thr"/>
    <property type="match status" value="1"/>
</dbReference>
<accession>A0A2Z6RIB2</accession>
<reference evidence="5 7" key="1">
    <citation type="submission" date="2017-11" db="EMBL/GenBank/DDBJ databases">
        <title>The genome of Rhizophagus clarus HR1 reveals common genetic basis of auxotrophy among arbuscular mycorrhizal fungi.</title>
        <authorList>
            <person name="Kobayashi Y."/>
        </authorList>
    </citation>
    <scope>NUCLEOTIDE SEQUENCE [LARGE SCALE GENOMIC DNA]</scope>
    <source>
        <strain evidence="5 7">HR1</strain>
    </source>
</reference>
<keyword evidence="6" id="KW-0418">Kinase</keyword>
<dbReference type="Proteomes" id="UP000247702">
    <property type="component" value="Unassembled WGS sequence"/>
</dbReference>
<dbReference type="Gene3D" id="1.10.510.10">
    <property type="entry name" value="Transferase(Phosphotransferase) domain 1"/>
    <property type="match status" value="1"/>
</dbReference>
<dbReference type="OrthoDB" id="3248549at2759"/>
<dbReference type="EMBL" id="BLAL01000162">
    <property type="protein sequence ID" value="GES87001.1"/>
    <property type="molecule type" value="Genomic_DNA"/>
</dbReference>
<keyword evidence="1" id="KW-0547">Nucleotide-binding</keyword>
<dbReference type="PROSITE" id="PS50011">
    <property type="entry name" value="PROTEIN_KINASE_DOM"/>
    <property type="match status" value="1"/>
</dbReference>
<sequence>METEFNKLNISDIENCSYCSKPFTEESWCKECDPLRIMEGWTSGNPYVDKFIKDTMYKPIMEYGRCVQFLEWVPYDRFTDMKEIGEGGFAKVYSATWIDGKSEYYEKNDGTWLKADPDPMTVALKKLNGSQNISEEYLNELRIHWNLYKDLGLRFHGMSKDPETKEFIMIIRLAERGNLRNNLTDNFNSILWKEKILLLRHLLKDLKGLHTLGYFHKDFHSGNVLQTSSSYYISDFGLSGPASEQKSGDKIYGILPYVAPEVLAGEPYTSSSDIYSLGILMTEISSGNPPFHNKKYDINLVLDICKGLRPEFGKGTPEIYKRIAYNCMNADSNKRPTTVELYDVLDFWYSSIRDDGEEEEKFGYKRKEIKEAFEKADREIPNISTSRKKNSDVIYTSSQLTFDNLPKPVNSSAFTSYIDNEVFDSQLIDMVISDEIQLEDNDDENDENNDYELN</sequence>
<evidence type="ECO:0000259" key="4">
    <source>
        <dbReference type="PROSITE" id="PS50011"/>
    </source>
</evidence>
<evidence type="ECO:0000313" key="6">
    <source>
        <dbReference type="EMBL" id="GES87001.1"/>
    </source>
</evidence>
<proteinExistence type="predicted"/>
<dbReference type="EMBL" id="BEXD01003823">
    <property type="protein sequence ID" value="GBC02326.1"/>
    <property type="molecule type" value="Genomic_DNA"/>
</dbReference>
<dbReference type="InterPro" id="IPR051681">
    <property type="entry name" value="Ser/Thr_Kinases-Pseudokinases"/>
</dbReference>
<feature type="compositionally biased region" description="Acidic residues" evidence="3">
    <location>
        <begin position="436"/>
        <end position="454"/>
    </location>
</feature>
<feature type="domain" description="Protein kinase" evidence="4">
    <location>
        <begin position="78"/>
        <end position="349"/>
    </location>
</feature>
<dbReference type="InterPro" id="IPR011009">
    <property type="entry name" value="Kinase-like_dom_sf"/>
</dbReference>
<dbReference type="InterPro" id="IPR000719">
    <property type="entry name" value="Prot_kinase_dom"/>
</dbReference>
<evidence type="ECO:0000256" key="1">
    <source>
        <dbReference type="ARBA" id="ARBA00022741"/>
    </source>
</evidence>
<dbReference type="Proteomes" id="UP000615446">
    <property type="component" value="Unassembled WGS sequence"/>
</dbReference>
<keyword evidence="2" id="KW-0067">ATP-binding</keyword>
<name>A0A2Z6RIB2_9GLOM</name>
<protein>
    <submittedName>
        <fullName evidence="6">Kinase-like domain-containing protein</fullName>
    </submittedName>
</protein>
<dbReference type="GO" id="GO:0004674">
    <property type="term" value="F:protein serine/threonine kinase activity"/>
    <property type="evidence" value="ECO:0007669"/>
    <property type="project" value="TreeGrafter"/>
</dbReference>
<dbReference type="InterPro" id="IPR001245">
    <property type="entry name" value="Ser-Thr/Tyr_kinase_cat_dom"/>
</dbReference>
<reference evidence="6" key="2">
    <citation type="submission" date="2019-10" db="EMBL/GenBank/DDBJ databases">
        <title>Conservation and host-specific expression of non-tandemly repeated heterogenous ribosome RNA gene in arbuscular mycorrhizal fungi.</title>
        <authorList>
            <person name="Maeda T."/>
            <person name="Kobayashi Y."/>
            <person name="Nakagawa T."/>
            <person name="Ezawa T."/>
            <person name="Yamaguchi K."/>
            <person name="Bino T."/>
            <person name="Nishimoto Y."/>
            <person name="Shigenobu S."/>
            <person name="Kawaguchi M."/>
        </authorList>
    </citation>
    <scope>NUCLEOTIDE SEQUENCE</scope>
    <source>
        <strain evidence="6">HR1</strain>
    </source>
</reference>
<dbReference type="STRING" id="94130.A0A2Z6RIB2"/>
<keyword evidence="7" id="KW-1185">Reference proteome</keyword>
<evidence type="ECO:0000313" key="5">
    <source>
        <dbReference type="EMBL" id="GBC02326.1"/>
    </source>
</evidence>